<evidence type="ECO:0000313" key="1">
    <source>
        <dbReference type="EMBL" id="OMO70244.1"/>
    </source>
</evidence>
<evidence type="ECO:0000313" key="2">
    <source>
        <dbReference type="Proteomes" id="UP000188268"/>
    </source>
</evidence>
<protein>
    <submittedName>
        <fullName evidence="1">Uncharacterized protein</fullName>
    </submittedName>
</protein>
<dbReference type="Proteomes" id="UP000188268">
    <property type="component" value="Unassembled WGS sequence"/>
</dbReference>
<reference evidence="1 2" key="1">
    <citation type="submission" date="2013-09" db="EMBL/GenBank/DDBJ databases">
        <title>Corchorus capsularis genome sequencing.</title>
        <authorList>
            <person name="Alam M."/>
            <person name="Haque M.S."/>
            <person name="Islam M.S."/>
            <person name="Emdad E.M."/>
            <person name="Islam M.M."/>
            <person name="Ahmed B."/>
            <person name="Halim A."/>
            <person name="Hossen Q.M.M."/>
            <person name="Hossain M.Z."/>
            <person name="Ahmed R."/>
            <person name="Khan M.M."/>
            <person name="Islam R."/>
            <person name="Rashid M.M."/>
            <person name="Khan S.A."/>
            <person name="Rahman M.S."/>
            <person name="Alam M."/>
        </authorList>
    </citation>
    <scope>NUCLEOTIDE SEQUENCE [LARGE SCALE GENOMIC DNA]</scope>
    <source>
        <strain evidence="2">cv. CVL-1</strain>
        <tissue evidence="1">Whole seedling</tissue>
    </source>
</reference>
<name>A0A1R3HJ09_COCAP</name>
<dbReference type="AlphaFoldDB" id="A0A1R3HJ09"/>
<proteinExistence type="predicted"/>
<keyword evidence="2" id="KW-1185">Reference proteome</keyword>
<comment type="caution">
    <text evidence="1">The sequence shown here is derived from an EMBL/GenBank/DDBJ whole genome shotgun (WGS) entry which is preliminary data.</text>
</comment>
<organism evidence="1 2">
    <name type="scientific">Corchorus capsularis</name>
    <name type="common">Jute</name>
    <dbReference type="NCBI Taxonomy" id="210143"/>
    <lineage>
        <taxon>Eukaryota</taxon>
        <taxon>Viridiplantae</taxon>
        <taxon>Streptophyta</taxon>
        <taxon>Embryophyta</taxon>
        <taxon>Tracheophyta</taxon>
        <taxon>Spermatophyta</taxon>
        <taxon>Magnoliopsida</taxon>
        <taxon>eudicotyledons</taxon>
        <taxon>Gunneridae</taxon>
        <taxon>Pentapetalae</taxon>
        <taxon>rosids</taxon>
        <taxon>malvids</taxon>
        <taxon>Malvales</taxon>
        <taxon>Malvaceae</taxon>
        <taxon>Grewioideae</taxon>
        <taxon>Apeibeae</taxon>
        <taxon>Corchorus</taxon>
    </lineage>
</organism>
<accession>A0A1R3HJ09</accession>
<gene>
    <name evidence="1" type="ORF">CCACVL1_19040</name>
</gene>
<sequence>MAMLLGTVDYSGQLRGMTMSSGTAMLLETVDSGQSRGMTMAASGTVILSATASSFRPSTPGCN</sequence>
<dbReference type="EMBL" id="AWWV01011829">
    <property type="protein sequence ID" value="OMO70244.1"/>
    <property type="molecule type" value="Genomic_DNA"/>
</dbReference>
<dbReference type="Gramene" id="OMO70244">
    <property type="protein sequence ID" value="OMO70244"/>
    <property type="gene ID" value="CCACVL1_19040"/>
</dbReference>